<keyword evidence="1" id="KW-1185">Reference proteome</keyword>
<evidence type="ECO:0000313" key="1">
    <source>
        <dbReference type="Proteomes" id="UP000035642"/>
    </source>
</evidence>
<dbReference type="WBParaSite" id="ACAC_0000950001-mRNA-1">
    <property type="protein sequence ID" value="ACAC_0000950001-mRNA-1"/>
    <property type="gene ID" value="ACAC_0000950001"/>
</dbReference>
<proteinExistence type="predicted"/>
<organism evidence="1 2">
    <name type="scientific">Angiostrongylus cantonensis</name>
    <name type="common">Rat lungworm</name>
    <dbReference type="NCBI Taxonomy" id="6313"/>
    <lineage>
        <taxon>Eukaryota</taxon>
        <taxon>Metazoa</taxon>
        <taxon>Ecdysozoa</taxon>
        <taxon>Nematoda</taxon>
        <taxon>Chromadorea</taxon>
        <taxon>Rhabditida</taxon>
        <taxon>Rhabditina</taxon>
        <taxon>Rhabditomorpha</taxon>
        <taxon>Strongyloidea</taxon>
        <taxon>Metastrongylidae</taxon>
        <taxon>Angiostrongylus</taxon>
    </lineage>
</organism>
<reference evidence="1" key="1">
    <citation type="submission" date="2012-09" db="EMBL/GenBank/DDBJ databases">
        <authorList>
            <person name="Martin A.A."/>
        </authorList>
    </citation>
    <scope>NUCLEOTIDE SEQUENCE</scope>
</reference>
<dbReference type="AlphaFoldDB" id="A0A158PAH8"/>
<sequence>MVASEPLWHITDVVLVIHQVRIELVGNRFNPQHKIVLHATEIQDINEWKTVWDDPKMDEPGAYQVVWIELSTTVMNLEQAHNLTELACMKANSSIEQLLSASNSKGAARVKELEDLKAMLAADNETIIKNVEQTINLKHVIEKQLADRKSEASDLQKKAEKLSIEESHLYADVRSSNSVVTLISAHGQAGHRKKFVLCFF</sequence>
<accession>A0A158PAH8</accession>
<dbReference type="Proteomes" id="UP000035642">
    <property type="component" value="Unassembled WGS sequence"/>
</dbReference>
<evidence type="ECO:0000313" key="2">
    <source>
        <dbReference type="WBParaSite" id="ACAC_0000950001-mRNA-1"/>
    </source>
</evidence>
<name>A0A158PAH8_ANGCA</name>
<reference evidence="2" key="2">
    <citation type="submission" date="2016-04" db="UniProtKB">
        <authorList>
            <consortium name="WormBaseParasite"/>
        </authorList>
    </citation>
    <scope>IDENTIFICATION</scope>
</reference>
<protein>
    <submittedName>
        <fullName evidence="2">Retrotransposon protein, putative, unclassified</fullName>
    </submittedName>
</protein>